<feature type="chain" id="PRO_5028950338" evidence="3">
    <location>
        <begin position="29"/>
        <end position="268"/>
    </location>
</feature>
<gene>
    <name evidence="5" type="ORF">HUT08_26470</name>
</gene>
<dbReference type="Pfam" id="PF00089">
    <property type="entry name" value="Trypsin"/>
    <property type="match status" value="1"/>
</dbReference>
<dbReference type="GO" id="GO:0006508">
    <property type="term" value="P:proteolysis"/>
    <property type="evidence" value="ECO:0007669"/>
    <property type="project" value="UniProtKB-KW"/>
</dbReference>
<evidence type="ECO:0000259" key="4">
    <source>
        <dbReference type="PROSITE" id="PS50240"/>
    </source>
</evidence>
<sequence length="268" mass="27481">MRLRTLLRAALAPALIAAAVLSAQSANAADATPEPTAPSTRIVGGGPASEAYSFMGSMQVNGRHGCGASLIKSGWMVTAAHCVAGQQPGSFRIRIGSSDHLSGGTLASVSQIIRHPRYGQVGPYDIALLRLSQPVANQPISIASTSPVEGTATRLLGWGQTCGSPGCGPAPRGLKELDTRINPDRMCTTNFNSSVELCVYGSRSGTACYGDSGGPALVKEGGAWRLAGATSRAGVNNQICGTGDATVYTDVTAHQQWIAQQTGGLLTS</sequence>
<dbReference type="GO" id="GO:0004252">
    <property type="term" value="F:serine-type endopeptidase activity"/>
    <property type="evidence" value="ECO:0007669"/>
    <property type="project" value="InterPro"/>
</dbReference>
<evidence type="ECO:0000313" key="5">
    <source>
        <dbReference type="EMBL" id="QKW52497.1"/>
    </source>
</evidence>
<accession>A0A7H8NDD8</accession>
<dbReference type="FunFam" id="2.40.10.10:FF:000068">
    <property type="entry name" value="transmembrane protease serine 2"/>
    <property type="match status" value="1"/>
</dbReference>
<comment type="similarity">
    <text evidence="1">Belongs to the peptidase S1 family.</text>
</comment>
<dbReference type="InterPro" id="IPR009003">
    <property type="entry name" value="Peptidase_S1_PA"/>
</dbReference>
<keyword evidence="5" id="KW-0645">Protease</keyword>
<name>A0A7H8NDD8_9ACTN</name>
<dbReference type="InterPro" id="IPR050430">
    <property type="entry name" value="Peptidase_S1"/>
</dbReference>
<dbReference type="RefSeq" id="WP_176164210.1">
    <property type="nucleotide sequence ID" value="NZ_CP054929.1"/>
</dbReference>
<dbReference type="PANTHER" id="PTHR24276:SF91">
    <property type="entry name" value="AT26814P-RELATED"/>
    <property type="match status" value="1"/>
</dbReference>
<dbReference type="Gene3D" id="2.40.10.10">
    <property type="entry name" value="Trypsin-like serine proteases"/>
    <property type="match status" value="1"/>
</dbReference>
<dbReference type="EMBL" id="CP054929">
    <property type="protein sequence ID" value="QKW52497.1"/>
    <property type="molecule type" value="Genomic_DNA"/>
</dbReference>
<evidence type="ECO:0000313" key="6">
    <source>
        <dbReference type="Proteomes" id="UP000509303"/>
    </source>
</evidence>
<dbReference type="SMART" id="SM00020">
    <property type="entry name" value="Tryp_SPc"/>
    <property type="match status" value="1"/>
</dbReference>
<evidence type="ECO:0000256" key="3">
    <source>
        <dbReference type="SAM" id="SignalP"/>
    </source>
</evidence>
<dbReference type="PROSITE" id="PS50240">
    <property type="entry name" value="TRYPSIN_DOM"/>
    <property type="match status" value="1"/>
</dbReference>
<dbReference type="PROSITE" id="PS00134">
    <property type="entry name" value="TRYPSIN_HIS"/>
    <property type="match status" value="1"/>
</dbReference>
<dbReference type="PRINTS" id="PR00722">
    <property type="entry name" value="CHYMOTRYPSIN"/>
</dbReference>
<keyword evidence="3" id="KW-0732">Signal</keyword>
<feature type="signal peptide" evidence="3">
    <location>
        <begin position="1"/>
        <end position="28"/>
    </location>
</feature>
<feature type="domain" description="Peptidase S1" evidence="4">
    <location>
        <begin position="42"/>
        <end position="263"/>
    </location>
</feature>
<organism evidence="5 6">
    <name type="scientific">Streptomyces buecherae</name>
    <dbReference type="NCBI Taxonomy" id="2763006"/>
    <lineage>
        <taxon>Bacteria</taxon>
        <taxon>Bacillati</taxon>
        <taxon>Actinomycetota</taxon>
        <taxon>Actinomycetes</taxon>
        <taxon>Kitasatosporales</taxon>
        <taxon>Streptomycetaceae</taxon>
        <taxon>Streptomyces</taxon>
    </lineage>
</organism>
<dbReference type="PANTHER" id="PTHR24276">
    <property type="entry name" value="POLYSERASE-RELATED"/>
    <property type="match status" value="1"/>
</dbReference>
<dbReference type="InterPro" id="IPR043504">
    <property type="entry name" value="Peptidase_S1_PA_chymotrypsin"/>
</dbReference>
<dbReference type="SUPFAM" id="SSF50494">
    <property type="entry name" value="Trypsin-like serine proteases"/>
    <property type="match status" value="1"/>
</dbReference>
<dbReference type="InterPro" id="IPR001254">
    <property type="entry name" value="Trypsin_dom"/>
</dbReference>
<dbReference type="CDD" id="cd00190">
    <property type="entry name" value="Tryp_SPc"/>
    <property type="match status" value="1"/>
</dbReference>
<dbReference type="AlphaFoldDB" id="A0A7H8NDD8"/>
<keyword evidence="2" id="KW-1015">Disulfide bond</keyword>
<reference evidence="5 6" key="1">
    <citation type="submission" date="2020-06" db="EMBL/GenBank/DDBJ databases">
        <title>Genome mining for natural products.</title>
        <authorList>
            <person name="Zhang B."/>
            <person name="Shi J."/>
            <person name="Ge H."/>
        </authorList>
    </citation>
    <scope>NUCLEOTIDE SEQUENCE [LARGE SCALE GENOMIC DNA]</scope>
    <source>
        <strain evidence="5 6">NA00687</strain>
    </source>
</reference>
<dbReference type="InterPro" id="IPR001314">
    <property type="entry name" value="Peptidase_S1A"/>
</dbReference>
<keyword evidence="5" id="KW-0378">Hydrolase</keyword>
<proteinExistence type="inferred from homology"/>
<evidence type="ECO:0000256" key="1">
    <source>
        <dbReference type="ARBA" id="ARBA00007664"/>
    </source>
</evidence>
<dbReference type="InterPro" id="IPR018114">
    <property type="entry name" value="TRYPSIN_HIS"/>
</dbReference>
<evidence type="ECO:0000256" key="2">
    <source>
        <dbReference type="ARBA" id="ARBA00023157"/>
    </source>
</evidence>
<dbReference type="Proteomes" id="UP000509303">
    <property type="component" value="Chromosome"/>
</dbReference>
<protein>
    <submittedName>
        <fullName evidence="5">Serine protease</fullName>
    </submittedName>
</protein>
<keyword evidence="6" id="KW-1185">Reference proteome</keyword>